<name>A0AA42DN61_9FIRM</name>
<keyword evidence="1" id="KW-0472">Membrane</keyword>
<dbReference type="RefSeq" id="WP_271012375.1">
    <property type="nucleotide sequence ID" value="NZ_JAQIFT010000045.1"/>
</dbReference>
<keyword evidence="3" id="KW-1185">Reference proteome</keyword>
<proteinExistence type="predicted"/>
<protein>
    <recommendedName>
        <fullName evidence="4">Holin</fullName>
    </recommendedName>
</protein>
<dbReference type="Proteomes" id="UP001169242">
    <property type="component" value="Unassembled WGS sequence"/>
</dbReference>
<dbReference type="AlphaFoldDB" id="A0AA42DN61"/>
<keyword evidence="1" id="KW-1133">Transmembrane helix</keyword>
<keyword evidence="1" id="KW-0812">Transmembrane</keyword>
<evidence type="ECO:0008006" key="4">
    <source>
        <dbReference type="Google" id="ProtNLM"/>
    </source>
</evidence>
<gene>
    <name evidence="2" type="ORF">PBV87_11455</name>
</gene>
<comment type="caution">
    <text evidence="2">The sequence shown here is derived from an EMBL/GenBank/DDBJ whole genome shotgun (WGS) entry which is preliminary data.</text>
</comment>
<reference evidence="2" key="1">
    <citation type="journal article" date="2023" name="Int. J. Syst. Evol. Microbiol.">
        <title>&lt;i&gt;Holtiella tumoricola&lt;/i&gt; gen. nov. sp. nov., isolated from a human clinical sample.</title>
        <authorList>
            <person name="Allen-Vercoe E."/>
            <person name="Daigneault M.C."/>
            <person name="Vancuren S.J."/>
            <person name="Cochrane K."/>
            <person name="O'Neal L.L."/>
            <person name="Sankaranarayanan K."/>
            <person name="Lawson P.A."/>
        </authorList>
    </citation>
    <scope>NUCLEOTIDE SEQUENCE</scope>
    <source>
        <strain evidence="2">CC70A</strain>
    </source>
</reference>
<organism evidence="2 3">
    <name type="scientific">Holtiella tumoricola</name>
    <dbReference type="NCBI Taxonomy" id="3018743"/>
    <lineage>
        <taxon>Bacteria</taxon>
        <taxon>Bacillati</taxon>
        <taxon>Bacillota</taxon>
        <taxon>Clostridia</taxon>
        <taxon>Lachnospirales</taxon>
        <taxon>Cellulosilyticaceae</taxon>
        <taxon>Holtiella</taxon>
    </lineage>
</organism>
<sequence>MDIATIQGLITGVGFPIFCVLALGFFGYKVWVKSQEQHEKREERSYQMLEGFKIALDNFGNILAKYDAKLSTIEGKIDKIEEKIEGK</sequence>
<accession>A0AA42DN61</accession>
<dbReference type="EMBL" id="JAQIFT010000045">
    <property type="protein sequence ID" value="MDA3732099.1"/>
    <property type="molecule type" value="Genomic_DNA"/>
</dbReference>
<evidence type="ECO:0000313" key="3">
    <source>
        <dbReference type="Proteomes" id="UP001169242"/>
    </source>
</evidence>
<evidence type="ECO:0000313" key="2">
    <source>
        <dbReference type="EMBL" id="MDA3732099.1"/>
    </source>
</evidence>
<evidence type="ECO:0000256" key="1">
    <source>
        <dbReference type="SAM" id="Phobius"/>
    </source>
</evidence>
<feature type="transmembrane region" description="Helical" evidence="1">
    <location>
        <begin position="6"/>
        <end position="31"/>
    </location>
</feature>